<dbReference type="Proteomes" id="UP000717835">
    <property type="component" value="Unassembled WGS sequence"/>
</dbReference>
<sequence length="208" mass="23843">MARQEKRNHRTADITRRQGVRIVKQSFLIVCEGVRTEPEYFKSFRITTATVKAVGQAMNTVSLVNKAISIRDADEKKKRSYDQCWVVFDKDDFPAKDFNQAIQLACKNGFQVAYSNQAFEYWFLLHFNLYKGPLHRNNYAGMLSKLIGMPYSKNEGFGAVMYNRLVTLQQQAIKNAKTVLAEISKGNPAMEESSTTVHLLVEELNKYI</sequence>
<accession>A0A921HYU4</accession>
<gene>
    <name evidence="1" type="ORF">K8W02_07270</name>
</gene>
<reference evidence="1" key="2">
    <citation type="submission" date="2021-09" db="EMBL/GenBank/DDBJ databases">
        <authorList>
            <person name="Gilroy R."/>
        </authorList>
    </citation>
    <scope>NUCLEOTIDE SEQUENCE</scope>
    <source>
        <strain evidence="1">CHK55-1828</strain>
    </source>
</reference>
<comment type="caution">
    <text evidence="1">The sequence shown here is derived from an EMBL/GenBank/DDBJ whole genome shotgun (WGS) entry which is preliminary data.</text>
</comment>
<reference evidence="1" key="1">
    <citation type="journal article" date="2021" name="PeerJ">
        <title>Extensive microbial diversity within the chicken gut microbiome revealed by metagenomics and culture.</title>
        <authorList>
            <person name="Gilroy R."/>
            <person name="Ravi A."/>
            <person name="Getino M."/>
            <person name="Pursley I."/>
            <person name="Horton D.L."/>
            <person name="Alikhan N.F."/>
            <person name="Baker D."/>
            <person name="Gharbi K."/>
            <person name="Hall N."/>
            <person name="Watson M."/>
            <person name="Adriaenssens E.M."/>
            <person name="Foster-Nyarko E."/>
            <person name="Jarju S."/>
            <person name="Secka A."/>
            <person name="Antonio M."/>
            <person name="Oren A."/>
            <person name="Chaudhuri R.R."/>
            <person name="La Ragione R."/>
            <person name="Hildebrand F."/>
            <person name="Pallen M.J."/>
        </authorList>
    </citation>
    <scope>NUCLEOTIDE SEQUENCE</scope>
    <source>
        <strain evidence="1">CHK55-1828</strain>
    </source>
</reference>
<protein>
    <submittedName>
        <fullName evidence="1">RloB family protein</fullName>
    </submittedName>
</protein>
<dbReference type="AlphaFoldDB" id="A0A921HYU4"/>
<dbReference type="InterPro" id="IPR025591">
    <property type="entry name" value="RloB"/>
</dbReference>
<organism evidence="1 2">
    <name type="scientific">Mediterranea massiliensis</name>
    <dbReference type="NCBI Taxonomy" id="1841865"/>
    <lineage>
        <taxon>Bacteria</taxon>
        <taxon>Pseudomonadati</taxon>
        <taxon>Bacteroidota</taxon>
        <taxon>Bacteroidia</taxon>
        <taxon>Bacteroidales</taxon>
        <taxon>Bacteroidaceae</taxon>
        <taxon>Mediterranea</taxon>
    </lineage>
</organism>
<name>A0A921HYU4_9BACT</name>
<evidence type="ECO:0000313" key="2">
    <source>
        <dbReference type="Proteomes" id="UP000717835"/>
    </source>
</evidence>
<evidence type="ECO:0000313" key="1">
    <source>
        <dbReference type="EMBL" id="HJF92167.1"/>
    </source>
</evidence>
<dbReference type="Pfam" id="PF13707">
    <property type="entry name" value="RloB"/>
    <property type="match status" value="1"/>
</dbReference>
<dbReference type="EMBL" id="DYVX01000057">
    <property type="protein sequence ID" value="HJF92167.1"/>
    <property type="molecule type" value="Genomic_DNA"/>
</dbReference>
<dbReference type="RefSeq" id="WP_276827674.1">
    <property type="nucleotide sequence ID" value="NZ_DYVX01000057.1"/>
</dbReference>
<proteinExistence type="predicted"/>